<dbReference type="GO" id="GO:0000387">
    <property type="term" value="P:spliceosomal snRNP assembly"/>
    <property type="evidence" value="ECO:0007669"/>
    <property type="project" value="TreeGrafter"/>
</dbReference>
<protein>
    <recommendedName>
        <fullName evidence="2">AD domain-containing protein</fullName>
    </recommendedName>
</protein>
<gene>
    <name evidence="3" type="ORF">WMY93_006710</name>
</gene>
<comment type="caution">
    <text evidence="3">The sequence shown here is derived from an EMBL/GenBank/DDBJ whole genome shotgun (WGS) entry which is preliminary data.</text>
</comment>
<dbReference type="GO" id="GO:0005634">
    <property type="term" value="C:nucleus"/>
    <property type="evidence" value="ECO:0007669"/>
    <property type="project" value="InterPro"/>
</dbReference>
<dbReference type="InterPro" id="IPR047574">
    <property type="entry name" value="AD"/>
</dbReference>
<dbReference type="PROSITE" id="PS52001">
    <property type="entry name" value="AD"/>
    <property type="match status" value="1"/>
</dbReference>
<dbReference type="InterPro" id="IPR009422">
    <property type="entry name" value="Gemin6"/>
</dbReference>
<organism evidence="3 4">
    <name type="scientific">Mugilogobius chulae</name>
    <name type="common">yellowstripe goby</name>
    <dbReference type="NCBI Taxonomy" id="88201"/>
    <lineage>
        <taxon>Eukaryota</taxon>
        <taxon>Metazoa</taxon>
        <taxon>Chordata</taxon>
        <taxon>Craniata</taxon>
        <taxon>Vertebrata</taxon>
        <taxon>Euteleostomi</taxon>
        <taxon>Actinopterygii</taxon>
        <taxon>Neopterygii</taxon>
        <taxon>Teleostei</taxon>
        <taxon>Neoteleostei</taxon>
        <taxon>Acanthomorphata</taxon>
        <taxon>Gobiaria</taxon>
        <taxon>Gobiiformes</taxon>
        <taxon>Gobioidei</taxon>
        <taxon>Gobiidae</taxon>
        <taxon>Gobionellinae</taxon>
        <taxon>Mugilogobius</taxon>
    </lineage>
</organism>
<dbReference type="GO" id="GO:0032797">
    <property type="term" value="C:SMN complex"/>
    <property type="evidence" value="ECO:0007669"/>
    <property type="project" value="TreeGrafter"/>
</dbReference>
<feature type="domain" description="AD" evidence="2">
    <location>
        <begin position="67"/>
        <end position="166"/>
    </location>
</feature>
<dbReference type="Gene3D" id="2.30.30.100">
    <property type="match status" value="1"/>
</dbReference>
<sequence length="206" mass="22995">MQTDWSSLGPAHWSALTHKHVSVRADNGHELRGHVVTVDPVSASLVLLDSGGSKVHVVLGHSVKQVQIQDQDQDQDPEQKTRLETLFTDSDPAQNQSLDLDRARTRLLDWIHLNRVPVEVQGAGLVVAGGVVTVNPPFRAKDCVGLNQVVLDRVQRLIRNQPRDPDQDLDQDPDQDQPRDQGQDQDPDQPRDQGRHIDQPQDQSQP</sequence>
<reference evidence="4" key="1">
    <citation type="submission" date="2024-04" db="EMBL/GenBank/DDBJ databases">
        <title>Salinicola lusitanus LLJ914,a marine bacterium isolated from the Okinawa Trough.</title>
        <authorList>
            <person name="Li J."/>
        </authorList>
    </citation>
    <scope>NUCLEOTIDE SEQUENCE [LARGE SCALE GENOMIC DNA]</scope>
</reference>
<accession>A0AAW0PKK2</accession>
<feature type="region of interest" description="Disordered" evidence="1">
    <location>
        <begin position="159"/>
        <end position="206"/>
    </location>
</feature>
<evidence type="ECO:0000259" key="2">
    <source>
        <dbReference type="PROSITE" id="PS52001"/>
    </source>
</evidence>
<dbReference type="AlphaFoldDB" id="A0AAW0PKK2"/>
<dbReference type="EMBL" id="JBBPFD010000004">
    <property type="protein sequence ID" value="KAK7930315.1"/>
    <property type="molecule type" value="Genomic_DNA"/>
</dbReference>
<keyword evidence="4" id="KW-1185">Reference proteome</keyword>
<dbReference type="GO" id="GO:0000245">
    <property type="term" value="P:spliceosomal complex assembly"/>
    <property type="evidence" value="ECO:0007669"/>
    <property type="project" value="InterPro"/>
</dbReference>
<dbReference type="InterPro" id="IPR046857">
    <property type="entry name" value="Gemin6_Sm-like_dom"/>
</dbReference>
<dbReference type="Pfam" id="PF06372">
    <property type="entry name" value="Gemin6"/>
    <property type="match status" value="1"/>
</dbReference>
<dbReference type="Proteomes" id="UP001460270">
    <property type="component" value="Unassembled WGS sequence"/>
</dbReference>
<evidence type="ECO:0000313" key="3">
    <source>
        <dbReference type="EMBL" id="KAK7930315.1"/>
    </source>
</evidence>
<name>A0AAW0PKK2_9GOBI</name>
<feature type="compositionally biased region" description="Basic and acidic residues" evidence="1">
    <location>
        <begin position="176"/>
        <end position="199"/>
    </location>
</feature>
<proteinExistence type="predicted"/>
<evidence type="ECO:0000313" key="4">
    <source>
        <dbReference type="Proteomes" id="UP001460270"/>
    </source>
</evidence>
<dbReference type="InterPro" id="IPR046856">
    <property type="entry name" value="Gemin6_C"/>
</dbReference>
<evidence type="ECO:0000256" key="1">
    <source>
        <dbReference type="SAM" id="MobiDB-lite"/>
    </source>
</evidence>
<dbReference type="PANTHER" id="PTHR14710:SF2">
    <property type="entry name" value="GEM-ASSOCIATED PROTEIN 6"/>
    <property type="match status" value="1"/>
</dbReference>
<dbReference type="Pfam" id="PF20417">
    <property type="entry name" value="Gemin6_C"/>
    <property type="match status" value="1"/>
</dbReference>
<dbReference type="PANTHER" id="PTHR14710">
    <property type="entry name" value="GEM-ASSOCIATED PROTEIN 6"/>
    <property type="match status" value="1"/>
</dbReference>